<name>A0A562NB63_9RHOB</name>
<dbReference type="OrthoDB" id="7781596at2"/>
<dbReference type="AlphaFoldDB" id="A0A562NB63"/>
<feature type="compositionally biased region" description="Polar residues" evidence="1">
    <location>
        <begin position="60"/>
        <end position="69"/>
    </location>
</feature>
<dbReference type="RefSeq" id="WP_145399645.1">
    <property type="nucleotide sequence ID" value="NZ_VLKU01000014.1"/>
</dbReference>
<keyword evidence="3" id="KW-1185">Reference proteome</keyword>
<sequence length="297" mass="32187">MTMPQPSGRQPILPIEKALEEIKLRTPHNFGIGHEGNYPHAAVAALMAAVTDRLSCVDSESAQGMTDTPTAHAGARQDSTPEQAAPDALIVGIAQIIDYPSVYMGGPSRNSMRIATEIVKHHRADLAVPSAPDEVEGLQSIIAASNNVIDGLSAENTAQQAEIERLRAERKQNCIDYCALMERHDDQVNTIARLTAERDEARAATAAAYERAALRYDELWRETNAYKIDQVRALATEAETTALAEIVKRAVVAETRACAEICEEYSKDHGSGMFDRHSAACAAAILARLDQRKEAGA</sequence>
<dbReference type="EMBL" id="VLKU01000014">
    <property type="protein sequence ID" value="TWI29377.1"/>
    <property type="molecule type" value="Genomic_DNA"/>
</dbReference>
<gene>
    <name evidence="2" type="ORF">IQ24_03583</name>
</gene>
<dbReference type="Proteomes" id="UP000316225">
    <property type="component" value="Unassembled WGS sequence"/>
</dbReference>
<accession>A0A562NB63</accession>
<feature type="region of interest" description="Disordered" evidence="1">
    <location>
        <begin position="60"/>
        <end position="83"/>
    </location>
</feature>
<protein>
    <submittedName>
        <fullName evidence="2">Uncharacterized protein</fullName>
    </submittedName>
</protein>
<reference evidence="2 3" key="1">
    <citation type="journal article" date="2015" name="Stand. Genomic Sci.">
        <title>Genomic Encyclopedia of Bacterial and Archaeal Type Strains, Phase III: the genomes of soil and plant-associated and newly described type strains.</title>
        <authorList>
            <person name="Whitman W.B."/>
            <person name="Woyke T."/>
            <person name="Klenk H.P."/>
            <person name="Zhou Y."/>
            <person name="Lilburn T.G."/>
            <person name="Beck B.J."/>
            <person name="De Vos P."/>
            <person name="Vandamme P."/>
            <person name="Eisen J.A."/>
            <person name="Garrity G."/>
            <person name="Hugenholtz P."/>
            <person name="Kyrpides N.C."/>
        </authorList>
    </citation>
    <scope>NUCLEOTIDE SEQUENCE [LARGE SCALE GENOMIC DNA]</scope>
    <source>
        <strain evidence="2 3">CGMCC 1.5364</strain>
    </source>
</reference>
<proteinExistence type="predicted"/>
<evidence type="ECO:0000313" key="2">
    <source>
        <dbReference type="EMBL" id="TWI29377.1"/>
    </source>
</evidence>
<evidence type="ECO:0000256" key="1">
    <source>
        <dbReference type="SAM" id="MobiDB-lite"/>
    </source>
</evidence>
<organism evidence="2 3">
    <name type="scientific">Paracoccus sulfuroxidans</name>
    <dbReference type="NCBI Taxonomy" id="384678"/>
    <lineage>
        <taxon>Bacteria</taxon>
        <taxon>Pseudomonadati</taxon>
        <taxon>Pseudomonadota</taxon>
        <taxon>Alphaproteobacteria</taxon>
        <taxon>Rhodobacterales</taxon>
        <taxon>Paracoccaceae</taxon>
        <taxon>Paracoccus</taxon>
    </lineage>
</organism>
<comment type="caution">
    <text evidence="2">The sequence shown here is derived from an EMBL/GenBank/DDBJ whole genome shotgun (WGS) entry which is preliminary data.</text>
</comment>
<evidence type="ECO:0000313" key="3">
    <source>
        <dbReference type="Proteomes" id="UP000316225"/>
    </source>
</evidence>